<comment type="similarity">
    <text evidence="7">Belongs to the glycosyltransferase 87 family.</text>
</comment>
<dbReference type="GO" id="GO:0005886">
    <property type="term" value="C:plasma membrane"/>
    <property type="evidence" value="ECO:0007669"/>
    <property type="project" value="UniProtKB-SubCell"/>
</dbReference>
<accession>A0A941EWV0</accession>
<keyword evidence="5 8" id="KW-1133">Transmembrane helix</keyword>
<evidence type="ECO:0000256" key="7">
    <source>
        <dbReference type="ARBA" id="ARBA00024033"/>
    </source>
</evidence>
<comment type="caution">
    <text evidence="9">The sequence shown here is derived from an EMBL/GenBank/DDBJ whole genome shotgun (WGS) entry which is preliminary data.</text>
</comment>
<dbReference type="Pfam" id="PF09594">
    <property type="entry name" value="GT87"/>
    <property type="match status" value="1"/>
</dbReference>
<keyword evidence="6 8" id="KW-0472">Membrane</keyword>
<gene>
    <name evidence="9" type="ORF">KDL01_24465</name>
</gene>
<evidence type="ECO:0000256" key="4">
    <source>
        <dbReference type="ARBA" id="ARBA00022692"/>
    </source>
</evidence>
<feature type="transmembrane region" description="Helical" evidence="8">
    <location>
        <begin position="279"/>
        <end position="296"/>
    </location>
</feature>
<dbReference type="InterPro" id="IPR018584">
    <property type="entry name" value="GT87"/>
</dbReference>
<evidence type="ECO:0000256" key="2">
    <source>
        <dbReference type="ARBA" id="ARBA00022475"/>
    </source>
</evidence>
<dbReference type="RefSeq" id="WP_212530932.1">
    <property type="nucleotide sequence ID" value="NZ_JAGSOG010000143.1"/>
</dbReference>
<feature type="transmembrane region" description="Helical" evidence="8">
    <location>
        <begin position="188"/>
        <end position="209"/>
    </location>
</feature>
<evidence type="ECO:0000256" key="8">
    <source>
        <dbReference type="SAM" id="Phobius"/>
    </source>
</evidence>
<dbReference type="AlphaFoldDB" id="A0A941EWV0"/>
<name>A0A941EWV0_9ACTN</name>
<feature type="transmembrane region" description="Helical" evidence="8">
    <location>
        <begin position="158"/>
        <end position="176"/>
    </location>
</feature>
<evidence type="ECO:0000256" key="3">
    <source>
        <dbReference type="ARBA" id="ARBA00022679"/>
    </source>
</evidence>
<keyword evidence="2" id="KW-1003">Cell membrane</keyword>
<feature type="transmembrane region" description="Helical" evidence="8">
    <location>
        <begin position="354"/>
        <end position="373"/>
    </location>
</feature>
<evidence type="ECO:0000313" key="9">
    <source>
        <dbReference type="EMBL" id="MBR7836454.1"/>
    </source>
</evidence>
<keyword evidence="10" id="KW-1185">Reference proteome</keyword>
<evidence type="ECO:0000256" key="1">
    <source>
        <dbReference type="ARBA" id="ARBA00004651"/>
    </source>
</evidence>
<keyword evidence="3" id="KW-0808">Transferase</keyword>
<comment type="subcellular location">
    <subcellularLocation>
        <location evidence="1">Cell membrane</location>
        <topology evidence="1">Multi-pass membrane protein</topology>
    </subcellularLocation>
</comment>
<dbReference type="Proteomes" id="UP000675781">
    <property type="component" value="Unassembled WGS sequence"/>
</dbReference>
<dbReference type="GO" id="GO:0016758">
    <property type="term" value="F:hexosyltransferase activity"/>
    <property type="evidence" value="ECO:0007669"/>
    <property type="project" value="InterPro"/>
</dbReference>
<evidence type="ECO:0000256" key="6">
    <source>
        <dbReference type="ARBA" id="ARBA00023136"/>
    </source>
</evidence>
<proteinExistence type="inferred from homology"/>
<evidence type="ECO:0000313" key="10">
    <source>
        <dbReference type="Proteomes" id="UP000675781"/>
    </source>
</evidence>
<feature type="transmembrane region" description="Helical" evidence="8">
    <location>
        <begin position="216"/>
        <end position="234"/>
    </location>
</feature>
<protein>
    <submittedName>
        <fullName evidence="9">DUF2029 domain-containing protein</fullName>
    </submittedName>
</protein>
<reference evidence="9" key="1">
    <citation type="submission" date="2021-04" db="EMBL/GenBank/DDBJ databases">
        <title>Genome based classification of Actinospica acidithermotolerans sp. nov., an actinobacterium isolated from an Indonesian hot spring.</title>
        <authorList>
            <person name="Kusuma A.B."/>
            <person name="Putra K.E."/>
            <person name="Nafisah S."/>
            <person name="Loh J."/>
            <person name="Nouioui I."/>
            <person name="Goodfellow M."/>
        </authorList>
    </citation>
    <scope>NUCLEOTIDE SEQUENCE</scope>
    <source>
        <strain evidence="9">CSCA 57</strain>
    </source>
</reference>
<keyword evidence="4 8" id="KW-0812">Transmembrane</keyword>
<dbReference type="EMBL" id="JAGSOG010000143">
    <property type="protein sequence ID" value="MBR7836454.1"/>
    <property type="molecule type" value="Genomic_DNA"/>
</dbReference>
<feature type="transmembrane region" description="Helical" evidence="8">
    <location>
        <begin position="98"/>
        <end position="119"/>
    </location>
</feature>
<sequence length="433" mass="47542">MAFFTSARRRPSRRQGVLAALVLLVFFACLLTWQHGSLNLGVYRLDLDVYRIGAQAWLHNHPLYGQLPDTQGGLPEPFTYPPISAVVMSPLAVIPSTLAGILMTAISLALLVCVLALFFRATKLATGRASWRLAATLLPVAVLLEPVRTTLAYGQINIVLMALVAFDCLLPSTWFTVRGRRVGWPRGFLTGIAGALKLTPMVFLLYFVARRDWKGCLSLLAGFLTIGLIGAVFAPHDSWEYWTQTVFQTNRIGPHVFSGNQSLTGVLYRAHLSGQAENRVWLVLSAVAGVVAFIAVQRSVRAGRTVTAVALTACAQLLVSPVSWSHHWVWCAPVLLCALVRGRRMWRAGAGKRYFWIAAAVAGVFLAEPQVWFPHTMNREYGWALWEQIIGSAYVWVAVVALLLVAFRREPAAPVMAQADGTEDAVLAARARP</sequence>
<evidence type="ECO:0000256" key="5">
    <source>
        <dbReference type="ARBA" id="ARBA00022989"/>
    </source>
</evidence>
<feature type="transmembrane region" description="Helical" evidence="8">
    <location>
        <begin position="385"/>
        <end position="407"/>
    </location>
</feature>
<organism evidence="9 10">
    <name type="scientific">Actinospica durhamensis</name>
    <dbReference type="NCBI Taxonomy" id="1508375"/>
    <lineage>
        <taxon>Bacteria</taxon>
        <taxon>Bacillati</taxon>
        <taxon>Actinomycetota</taxon>
        <taxon>Actinomycetes</taxon>
        <taxon>Catenulisporales</taxon>
        <taxon>Actinospicaceae</taxon>
        <taxon>Actinospica</taxon>
    </lineage>
</organism>